<proteinExistence type="predicted"/>
<dbReference type="GO" id="GO:0003729">
    <property type="term" value="F:mRNA binding"/>
    <property type="evidence" value="ECO:0007669"/>
    <property type="project" value="TreeGrafter"/>
</dbReference>
<dbReference type="Pfam" id="PF00575">
    <property type="entry name" value="S1"/>
    <property type="match status" value="1"/>
</dbReference>
<evidence type="ECO:0000259" key="2">
    <source>
        <dbReference type="PROSITE" id="PS50126"/>
    </source>
</evidence>
<dbReference type="CDD" id="cd05685">
    <property type="entry name" value="S1_Tex"/>
    <property type="match status" value="1"/>
</dbReference>
<protein>
    <recommendedName>
        <fullName evidence="2">S1 motif domain-containing protein</fullName>
    </recommendedName>
</protein>
<evidence type="ECO:0000313" key="3">
    <source>
        <dbReference type="EMBL" id="GHK56069.1"/>
    </source>
</evidence>
<feature type="domain" description="S1 motif" evidence="2">
    <location>
        <begin position="77"/>
        <end position="146"/>
    </location>
</feature>
<dbReference type="GO" id="GO:0003735">
    <property type="term" value="F:structural constituent of ribosome"/>
    <property type="evidence" value="ECO:0007669"/>
    <property type="project" value="TreeGrafter"/>
</dbReference>
<dbReference type="Gene3D" id="1.10.150.310">
    <property type="entry name" value="Tex RuvX-like domain-like"/>
    <property type="match status" value="1"/>
</dbReference>
<dbReference type="AlphaFoldDB" id="A0A919LVM1"/>
<dbReference type="Gene3D" id="2.40.50.140">
    <property type="entry name" value="Nucleic acid-binding proteins"/>
    <property type="match status" value="1"/>
</dbReference>
<dbReference type="InterPro" id="IPR044146">
    <property type="entry name" value="S1_Tex"/>
</dbReference>
<evidence type="ECO:0000313" key="4">
    <source>
        <dbReference type="Proteomes" id="UP000655094"/>
    </source>
</evidence>
<dbReference type="InterPro" id="IPR003029">
    <property type="entry name" value="S1_domain"/>
</dbReference>
<dbReference type="EMBL" id="BNFF01000001">
    <property type="protein sequence ID" value="GHK56069.1"/>
    <property type="molecule type" value="Genomic_DNA"/>
</dbReference>
<dbReference type="Proteomes" id="UP000655094">
    <property type="component" value="Unassembled WGS sequence"/>
</dbReference>
<dbReference type="Pfam" id="PF17674">
    <property type="entry name" value="HHH_9"/>
    <property type="match status" value="1"/>
</dbReference>
<sequence>MVERILAATQQALKDLMGNSSALRHLKAVDFTDEKFGVPTVTDIIKELEKPGRDPRPEFKTAKFADGVETMNDLLPGMILEGAVTNVTNFGAFVDIGVHQDGLVHISSLSDRFVEDPHTVVKAGDIVKVKVMEVDLPRKRIALTMRLDEQPGDSNARRGGGQERPQEIARLRKPPNPAVARRSLPATAR</sequence>
<dbReference type="PANTHER" id="PTHR10724">
    <property type="entry name" value="30S RIBOSOMAL PROTEIN S1"/>
    <property type="match status" value="1"/>
</dbReference>
<gene>
    <name evidence="3" type="ORF">KPZU09_58050</name>
</gene>
<reference evidence="3" key="1">
    <citation type="submission" date="2020-10" db="EMBL/GenBank/DDBJ databases">
        <title>Genome Sequence of ESBL Producing Zambian Clinical Strains.</title>
        <authorList>
            <person name="Shawa M."/>
            <person name="Furuta Y."/>
            <person name="Simbotwe M."/>
            <person name="Mulenga E."/>
            <person name="Mubanga M."/>
            <person name="Mulenga G."/>
            <person name="Kaile C."/>
            <person name="Zorigt T."/>
            <person name="Hang'ombe B."/>
            <person name="Higashi H."/>
        </authorList>
    </citation>
    <scope>NUCLEOTIDE SEQUENCE</scope>
    <source>
        <strain evidence="3">Zam_UTH_09</strain>
    </source>
</reference>
<dbReference type="PROSITE" id="PS50126">
    <property type="entry name" value="S1"/>
    <property type="match status" value="1"/>
</dbReference>
<dbReference type="GO" id="GO:0006412">
    <property type="term" value="P:translation"/>
    <property type="evidence" value="ECO:0007669"/>
    <property type="project" value="TreeGrafter"/>
</dbReference>
<dbReference type="PANTHER" id="PTHR10724:SF10">
    <property type="entry name" value="S1 RNA-BINDING DOMAIN-CONTAINING PROTEIN 1"/>
    <property type="match status" value="1"/>
</dbReference>
<organism evidence="3 4">
    <name type="scientific">Klebsiella pneumoniae</name>
    <dbReference type="NCBI Taxonomy" id="573"/>
    <lineage>
        <taxon>Bacteria</taxon>
        <taxon>Pseudomonadati</taxon>
        <taxon>Pseudomonadota</taxon>
        <taxon>Gammaproteobacteria</taxon>
        <taxon>Enterobacterales</taxon>
        <taxon>Enterobacteriaceae</taxon>
        <taxon>Klebsiella/Raoultella group</taxon>
        <taxon>Klebsiella</taxon>
        <taxon>Klebsiella pneumoniae complex</taxon>
    </lineage>
</organism>
<dbReference type="InterPro" id="IPR010994">
    <property type="entry name" value="RuvA_2-like"/>
</dbReference>
<name>A0A919LVM1_KLEPN</name>
<dbReference type="GO" id="GO:0005829">
    <property type="term" value="C:cytosol"/>
    <property type="evidence" value="ECO:0007669"/>
    <property type="project" value="TreeGrafter"/>
</dbReference>
<feature type="region of interest" description="Disordered" evidence="1">
    <location>
        <begin position="145"/>
        <end position="189"/>
    </location>
</feature>
<feature type="compositionally biased region" description="Basic and acidic residues" evidence="1">
    <location>
        <begin position="160"/>
        <end position="170"/>
    </location>
</feature>
<dbReference type="SUPFAM" id="SSF47781">
    <property type="entry name" value="RuvA domain 2-like"/>
    <property type="match status" value="1"/>
</dbReference>
<evidence type="ECO:0000256" key="1">
    <source>
        <dbReference type="SAM" id="MobiDB-lite"/>
    </source>
</evidence>
<dbReference type="SUPFAM" id="SSF50249">
    <property type="entry name" value="Nucleic acid-binding proteins"/>
    <property type="match status" value="1"/>
</dbReference>
<comment type="caution">
    <text evidence="3">The sequence shown here is derived from an EMBL/GenBank/DDBJ whole genome shotgun (WGS) entry which is preliminary data.</text>
</comment>
<dbReference type="InterPro" id="IPR050437">
    <property type="entry name" value="Ribos_protein_bS1-like"/>
</dbReference>
<dbReference type="FunFam" id="2.40.50.140:FF:000051">
    <property type="entry name" value="RNA-binding transcriptional accessory protein"/>
    <property type="match status" value="1"/>
</dbReference>
<dbReference type="InterPro" id="IPR041692">
    <property type="entry name" value="HHH_9"/>
</dbReference>
<dbReference type="InterPro" id="IPR012340">
    <property type="entry name" value="NA-bd_OB-fold"/>
</dbReference>
<accession>A0A919LVM1</accession>
<dbReference type="SMART" id="SM00316">
    <property type="entry name" value="S1"/>
    <property type="match status" value="1"/>
</dbReference>